<evidence type="ECO:0000256" key="13">
    <source>
        <dbReference type="SAM" id="Phobius"/>
    </source>
</evidence>
<dbReference type="Pfam" id="PF02361">
    <property type="entry name" value="CbiQ"/>
    <property type="match status" value="1"/>
</dbReference>
<evidence type="ECO:0000256" key="4">
    <source>
        <dbReference type="ARBA" id="ARBA00022448"/>
    </source>
</evidence>
<dbReference type="PANTHER" id="PTHR43553:SF19">
    <property type="entry name" value="HMP_THIAMINE IMPORT ATP-BINDING PROTEIN YKOD-RELATED"/>
    <property type="match status" value="1"/>
</dbReference>
<dbReference type="InterPro" id="IPR003439">
    <property type="entry name" value="ABC_transporter-like_ATP-bd"/>
</dbReference>
<evidence type="ECO:0000256" key="2">
    <source>
        <dbReference type="ARBA" id="ARBA00004202"/>
    </source>
</evidence>
<feature type="compositionally biased region" description="Low complexity" evidence="12">
    <location>
        <begin position="588"/>
        <end position="625"/>
    </location>
</feature>
<evidence type="ECO:0000256" key="1">
    <source>
        <dbReference type="ARBA" id="ARBA00004141"/>
    </source>
</evidence>
<keyword evidence="4" id="KW-0813">Transport</keyword>
<dbReference type="InterPro" id="IPR003339">
    <property type="entry name" value="ABC/ECF_trnsptr_transmembrane"/>
</dbReference>
<feature type="compositionally biased region" description="Basic and acidic residues" evidence="12">
    <location>
        <begin position="11"/>
        <end position="39"/>
    </location>
</feature>
<protein>
    <submittedName>
        <fullName evidence="15">Energy-coupling factor transport system ATP-binding protein</fullName>
    </submittedName>
</protein>
<comment type="similarity">
    <text evidence="3">Belongs to the ABC transporter superfamily.</text>
</comment>
<dbReference type="CDD" id="cd03225">
    <property type="entry name" value="ABC_cobalt_CbiO_domain1"/>
    <property type="match status" value="2"/>
</dbReference>
<evidence type="ECO:0000313" key="15">
    <source>
        <dbReference type="EMBL" id="SFU34126.1"/>
    </source>
</evidence>
<keyword evidence="6 13" id="KW-0812">Transmembrane</keyword>
<feature type="transmembrane region" description="Helical" evidence="13">
    <location>
        <begin position="741"/>
        <end position="761"/>
    </location>
</feature>
<evidence type="ECO:0000313" key="16">
    <source>
        <dbReference type="Proteomes" id="UP000183508"/>
    </source>
</evidence>
<dbReference type="Pfam" id="PF00005">
    <property type="entry name" value="ABC_tran"/>
    <property type="match status" value="2"/>
</dbReference>
<evidence type="ECO:0000256" key="10">
    <source>
        <dbReference type="ARBA" id="ARBA00022989"/>
    </source>
</evidence>
<feature type="transmembrane region" description="Helical" evidence="13">
    <location>
        <begin position="704"/>
        <end position="721"/>
    </location>
</feature>
<keyword evidence="5" id="KW-1003">Cell membrane</keyword>
<evidence type="ECO:0000256" key="5">
    <source>
        <dbReference type="ARBA" id="ARBA00022475"/>
    </source>
</evidence>
<accession>A0A1I7FDF4</accession>
<sequence length="890" mass="96721">MSRTDVLTRPQARDAERPLVARTPEERSDEAPEKLRDEAPVLADGTPRRAERPCLLRLRGVDIAYEDGRPAVSGIDFELHQGESVLFLGPSGCGKSTVAMLCAGLIPEAVEAKVTGEVVRHPSLDAPGAVGYVFQDPDAQFCMLRVDDEMAFGLENQGLARAEMAERIRGSLAQVGLAGQERANHAVFSGGMKQKLAIACALAMHPRLLILDEPTANLDPLATRQVFTEIARLARAGQTLLVIEHKFDALLPWMDRVVLFDAAGRVHRAGPTAEVIREEWDWLVAEGVVAPWKARPVWLDGSPEGGPDAPSGDAADTGAWRVAEPAAAPGAARSAKSAASAGSNVAEPAFSIRNGRLAYDGRLVWQDVSFDVPRGAFVAIVGPNGAGKSSLLQGMAGLQRLSGGEVRLFEREIRAWRPADRVRAVSYCFQNPEYQFIYERVADELANRPVGNEVPPETMRLLEAFGLAGCAKQSPFGLSQGQKRRLSVASMLREPHDVYLLDEPTFGQDARTQQAILDRLAALHQEGRTVVITTHDLDLVRRYATHVAVVADGGLLYWGSPAGLWQRPDVMAKAHLVDDVRPLEEGDAAAPEPQGGAGPAMAPEPQGGAGPAAARPARDVGAGPAAVSGAESWPASLAAEPLRKGLVYRLNPPWHLVTCVIAIAIGIFAHTLPEAVAMFLWPLVLLFGAARLSPRRVVVRLSPFLIFYVLYVWTLTAYARVEPGTRTLDFLWMHLSYPGFIAGLVLAFRMLGAVCFGVLFVTATDVTDLVVGLCQTFRVPPKFAYGTLAGIRFMPLFQSEWTKLRQARQLRGKDARWRALRPVTYALPLLAQAIRMSERVAIAMEARGFRGAPADRPDGRAYYRVVPVRRLDFAYLAVVCGISITLLWCF</sequence>
<dbReference type="Proteomes" id="UP000183508">
    <property type="component" value="Unassembled WGS sequence"/>
</dbReference>
<evidence type="ECO:0000256" key="6">
    <source>
        <dbReference type="ARBA" id="ARBA00022692"/>
    </source>
</evidence>
<dbReference type="PROSITE" id="PS50893">
    <property type="entry name" value="ABC_TRANSPORTER_2"/>
    <property type="match status" value="2"/>
</dbReference>
<dbReference type="InterPro" id="IPR027417">
    <property type="entry name" value="P-loop_NTPase"/>
</dbReference>
<evidence type="ECO:0000259" key="14">
    <source>
        <dbReference type="PROSITE" id="PS50893"/>
    </source>
</evidence>
<dbReference type="CDD" id="cd16914">
    <property type="entry name" value="EcfT"/>
    <property type="match status" value="1"/>
</dbReference>
<keyword evidence="10 13" id="KW-1133">Transmembrane helix</keyword>
<evidence type="ECO:0000256" key="12">
    <source>
        <dbReference type="SAM" id="MobiDB-lite"/>
    </source>
</evidence>
<evidence type="ECO:0000256" key="3">
    <source>
        <dbReference type="ARBA" id="ARBA00005417"/>
    </source>
</evidence>
<dbReference type="OrthoDB" id="501320at2"/>
<dbReference type="InterPro" id="IPR050095">
    <property type="entry name" value="ECF_ABC_transporter_ATP-bd"/>
</dbReference>
<evidence type="ECO:0000256" key="8">
    <source>
        <dbReference type="ARBA" id="ARBA00022840"/>
    </source>
</evidence>
<dbReference type="GO" id="GO:0016887">
    <property type="term" value="F:ATP hydrolysis activity"/>
    <property type="evidence" value="ECO:0007669"/>
    <property type="project" value="InterPro"/>
</dbReference>
<feature type="domain" description="ABC transporter" evidence="14">
    <location>
        <begin position="56"/>
        <end position="288"/>
    </location>
</feature>
<keyword evidence="8 15" id="KW-0067">ATP-binding</keyword>
<dbReference type="STRING" id="392015.SAMN05421543_101192"/>
<keyword evidence="9" id="KW-1278">Translocase</keyword>
<keyword evidence="7" id="KW-0547">Nucleotide-binding</keyword>
<keyword evidence="11 13" id="KW-0472">Membrane</keyword>
<comment type="subcellular location">
    <subcellularLocation>
        <location evidence="2">Cell membrane</location>
        <topology evidence="2">Peripheral membrane protein</topology>
    </subcellularLocation>
    <subcellularLocation>
        <location evidence="1">Membrane</location>
        <topology evidence="1">Multi-pass membrane protein</topology>
    </subcellularLocation>
</comment>
<dbReference type="RefSeq" id="WP_074948679.1">
    <property type="nucleotide sequence ID" value="NZ_FPBV01000001.1"/>
</dbReference>
<proteinExistence type="inferred from homology"/>
<evidence type="ECO:0000256" key="7">
    <source>
        <dbReference type="ARBA" id="ARBA00022741"/>
    </source>
</evidence>
<keyword evidence="16" id="KW-1185">Reference proteome</keyword>
<feature type="region of interest" description="Disordered" evidence="12">
    <location>
        <begin position="1"/>
        <end position="46"/>
    </location>
</feature>
<dbReference type="GO" id="GO:0042626">
    <property type="term" value="F:ATPase-coupled transmembrane transporter activity"/>
    <property type="evidence" value="ECO:0007669"/>
    <property type="project" value="TreeGrafter"/>
</dbReference>
<dbReference type="InterPro" id="IPR003593">
    <property type="entry name" value="AAA+_ATPase"/>
</dbReference>
<evidence type="ECO:0000256" key="11">
    <source>
        <dbReference type="ARBA" id="ARBA00023136"/>
    </source>
</evidence>
<name>A0A1I7FDF4_9BACL</name>
<reference evidence="16" key="1">
    <citation type="submission" date="2016-10" db="EMBL/GenBank/DDBJ databases">
        <authorList>
            <person name="Varghese N."/>
        </authorList>
    </citation>
    <scope>NUCLEOTIDE SEQUENCE [LARGE SCALE GENOMIC DNA]</scope>
    <source>
        <strain evidence="16">DSM 17980</strain>
    </source>
</reference>
<evidence type="ECO:0000256" key="9">
    <source>
        <dbReference type="ARBA" id="ARBA00022967"/>
    </source>
</evidence>
<dbReference type="EMBL" id="FPBV01000001">
    <property type="protein sequence ID" value="SFU34126.1"/>
    <property type="molecule type" value="Genomic_DNA"/>
</dbReference>
<feature type="domain" description="ABC transporter" evidence="14">
    <location>
        <begin position="350"/>
        <end position="577"/>
    </location>
</feature>
<feature type="transmembrane region" description="Helical" evidence="13">
    <location>
        <begin position="653"/>
        <end position="669"/>
    </location>
</feature>
<dbReference type="InterPro" id="IPR017871">
    <property type="entry name" value="ABC_transporter-like_CS"/>
</dbReference>
<dbReference type="GO" id="GO:0043190">
    <property type="term" value="C:ATP-binding cassette (ABC) transporter complex"/>
    <property type="evidence" value="ECO:0007669"/>
    <property type="project" value="TreeGrafter"/>
</dbReference>
<dbReference type="AlphaFoldDB" id="A0A1I7FDF4"/>
<dbReference type="PROSITE" id="PS00211">
    <property type="entry name" value="ABC_TRANSPORTER_1"/>
    <property type="match status" value="2"/>
</dbReference>
<gene>
    <name evidence="15" type="ORF">SAMN05421543_101192</name>
</gene>
<feature type="transmembrane region" description="Helical" evidence="13">
    <location>
        <begin position="871"/>
        <end position="888"/>
    </location>
</feature>
<dbReference type="SUPFAM" id="SSF52540">
    <property type="entry name" value="P-loop containing nucleoside triphosphate hydrolases"/>
    <property type="match status" value="2"/>
</dbReference>
<feature type="region of interest" description="Disordered" evidence="12">
    <location>
        <begin position="586"/>
        <end position="625"/>
    </location>
</feature>
<dbReference type="InterPro" id="IPR015856">
    <property type="entry name" value="ABC_transpr_CbiO/EcfA_su"/>
</dbReference>
<dbReference type="SMART" id="SM00382">
    <property type="entry name" value="AAA"/>
    <property type="match status" value="2"/>
</dbReference>
<organism evidence="15 16">
    <name type="scientific">Alicyclobacillus macrosporangiidus</name>
    <dbReference type="NCBI Taxonomy" id="392015"/>
    <lineage>
        <taxon>Bacteria</taxon>
        <taxon>Bacillati</taxon>
        <taxon>Bacillota</taxon>
        <taxon>Bacilli</taxon>
        <taxon>Bacillales</taxon>
        <taxon>Alicyclobacillaceae</taxon>
        <taxon>Alicyclobacillus</taxon>
    </lineage>
</organism>
<dbReference type="Gene3D" id="3.40.50.300">
    <property type="entry name" value="P-loop containing nucleotide triphosphate hydrolases"/>
    <property type="match status" value="2"/>
</dbReference>
<dbReference type="PANTHER" id="PTHR43553">
    <property type="entry name" value="HEAVY METAL TRANSPORTER"/>
    <property type="match status" value="1"/>
</dbReference>
<dbReference type="GO" id="GO:0005524">
    <property type="term" value="F:ATP binding"/>
    <property type="evidence" value="ECO:0007669"/>
    <property type="project" value="UniProtKB-KW"/>
</dbReference>